<evidence type="ECO:0000256" key="3">
    <source>
        <dbReference type="RuleBase" id="RU362118"/>
    </source>
</evidence>
<proteinExistence type="inferred from homology"/>
<evidence type="ECO:0000256" key="2">
    <source>
        <dbReference type="ARBA" id="ARBA00022898"/>
    </source>
</evidence>
<name>A0A1G1Y1S8_9BACT</name>
<comment type="similarity">
    <text evidence="3">Belongs to the trans-sulfuration enzymes family.</text>
</comment>
<dbReference type="InterPro" id="IPR000277">
    <property type="entry name" value="Cys/Met-Metab_PyrdxlP-dep_enz"/>
</dbReference>
<dbReference type="AlphaFoldDB" id="A0A1G1Y1S8"/>
<dbReference type="Gene3D" id="3.90.1150.10">
    <property type="entry name" value="Aspartate Aminotransferase, domain 1"/>
    <property type="match status" value="1"/>
</dbReference>
<sequence length="457" mass="51375">MPEKEGSQEPPKIATEFDDMAEFNAEINDVGYARYNYKELLEREANITEMIEGAADTALFNSGAAAMHSAIEAEGLKEGDVVFCAEAVYDTTKSDIKQLEKLGIKVVFFDSTDMPGLQELIEKERPRLIIAESIANSKKMEVTDLEKLGSITQETNEHYQRDFSPEKVLANLLSNKGKLKEITPETQNLILNLIEEYRQGQNPLVFRKAIRQIEQETGLGREDTMRELSRIIKRIIGDSREILSLIIDNTLPSPQLLNPLVTLRDHDVKKVIVESGTKHYQEGANEITLGLAYSDDPEKIQAIKSRRIELGTYLQPTDERRIPETIYKTMPEIMKNHARNALELAHALSEIPGFEVSHPNLPENKQSEVVNILAPEGAVTLFYVTLPEKITGEEFMQKIKDAAGEKIGLGSSFGHIKTWLSNYALDSRTVRIAAGSESEKDFQEVLNIFQKVAETLK</sequence>
<dbReference type="PANTHER" id="PTHR11808">
    <property type="entry name" value="TRANS-SULFURATION ENZYME FAMILY MEMBER"/>
    <property type="match status" value="1"/>
</dbReference>
<dbReference type="STRING" id="1797533.A2731_01525"/>
<dbReference type="SUPFAM" id="SSF53383">
    <property type="entry name" value="PLP-dependent transferases"/>
    <property type="match status" value="2"/>
</dbReference>
<reference evidence="4 5" key="1">
    <citation type="journal article" date="2016" name="Nat. Commun.">
        <title>Thousands of microbial genomes shed light on interconnected biogeochemical processes in an aquifer system.</title>
        <authorList>
            <person name="Anantharaman K."/>
            <person name="Brown C.T."/>
            <person name="Hug L.A."/>
            <person name="Sharon I."/>
            <person name="Castelle C.J."/>
            <person name="Probst A.J."/>
            <person name="Thomas B.C."/>
            <person name="Singh A."/>
            <person name="Wilkins M.J."/>
            <person name="Karaoz U."/>
            <person name="Brodie E.L."/>
            <person name="Williams K.H."/>
            <person name="Hubbard S.S."/>
            <person name="Banfield J.F."/>
        </authorList>
    </citation>
    <scope>NUCLEOTIDE SEQUENCE [LARGE SCALE GENOMIC DNA]</scope>
</reference>
<dbReference type="InterPro" id="IPR015424">
    <property type="entry name" value="PyrdxlP-dep_Trfase"/>
</dbReference>
<keyword evidence="2 3" id="KW-0663">Pyridoxal phosphate</keyword>
<dbReference type="InterPro" id="IPR015421">
    <property type="entry name" value="PyrdxlP-dep_Trfase_major"/>
</dbReference>
<dbReference type="Pfam" id="PF01053">
    <property type="entry name" value="Cys_Met_Meta_PP"/>
    <property type="match status" value="2"/>
</dbReference>
<comment type="cofactor">
    <cofactor evidence="1 3">
        <name>pyridoxal 5'-phosphate</name>
        <dbReference type="ChEBI" id="CHEBI:597326"/>
    </cofactor>
</comment>
<dbReference type="GO" id="GO:0019346">
    <property type="term" value="P:transsulfuration"/>
    <property type="evidence" value="ECO:0007669"/>
    <property type="project" value="InterPro"/>
</dbReference>
<dbReference type="GO" id="GO:0005737">
    <property type="term" value="C:cytoplasm"/>
    <property type="evidence" value="ECO:0007669"/>
    <property type="project" value="TreeGrafter"/>
</dbReference>
<accession>A0A1G1Y1S8</accession>
<dbReference type="GO" id="GO:0016846">
    <property type="term" value="F:carbon-sulfur lyase activity"/>
    <property type="evidence" value="ECO:0007669"/>
    <property type="project" value="TreeGrafter"/>
</dbReference>
<dbReference type="EMBL" id="MHIC01000003">
    <property type="protein sequence ID" value="OGY46134.1"/>
    <property type="molecule type" value="Genomic_DNA"/>
</dbReference>
<comment type="caution">
    <text evidence="4">The sequence shown here is derived from an EMBL/GenBank/DDBJ whole genome shotgun (WGS) entry which is preliminary data.</text>
</comment>
<evidence type="ECO:0000313" key="4">
    <source>
        <dbReference type="EMBL" id="OGY46134.1"/>
    </source>
</evidence>
<dbReference type="Gene3D" id="3.40.640.10">
    <property type="entry name" value="Type I PLP-dependent aspartate aminotransferase-like (Major domain)"/>
    <property type="match status" value="1"/>
</dbReference>
<evidence type="ECO:0000256" key="1">
    <source>
        <dbReference type="ARBA" id="ARBA00001933"/>
    </source>
</evidence>
<protein>
    <submittedName>
        <fullName evidence="4">Uncharacterized protein</fullName>
    </submittedName>
</protein>
<gene>
    <name evidence="4" type="ORF">A2731_01525</name>
</gene>
<dbReference type="GO" id="GO:0030170">
    <property type="term" value="F:pyridoxal phosphate binding"/>
    <property type="evidence" value="ECO:0007669"/>
    <property type="project" value="InterPro"/>
</dbReference>
<dbReference type="Proteomes" id="UP000176241">
    <property type="component" value="Unassembled WGS sequence"/>
</dbReference>
<evidence type="ECO:0000313" key="5">
    <source>
        <dbReference type="Proteomes" id="UP000176241"/>
    </source>
</evidence>
<organism evidence="4 5">
    <name type="scientific">Candidatus Buchananbacteria bacterium RIFCSPHIGHO2_01_FULL_39_8</name>
    <dbReference type="NCBI Taxonomy" id="1797533"/>
    <lineage>
        <taxon>Bacteria</taxon>
        <taxon>Candidatus Buchananiibacteriota</taxon>
    </lineage>
</organism>
<dbReference type="InterPro" id="IPR015422">
    <property type="entry name" value="PyrdxlP-dep_Trfase_small"/>
</dbReference>